<dbReference type="PANTHER" id="PTHR22749">
    <property type="entry name" value="RIBOFLAVIN KINASE/FMN ADENYLYLTRANSFERASE"/>
    <property type="match status" value="1"/>
</dbReference>
<dbReference type="PANTHER" id="PTHR22749:SF6">
    <property type="entry name" value="RIBOFLAVIN KINASE"/>
    <property type="match status" value="1"/>
</dbReference>
<evidence type="ECO:0000256" key="3">
    <source>
        <dbReference type="ARBA" id="ARBA00005201"/>
    </source>
</evidence>
<dbReference type="Pfam" id="PF06574">
    <property type="entry name" value="FAD_syn"/>
    <property type="match status" value="1"/>
</dbReference>
<dbReference type="UniPathway" id="UPA00277">
    <property type="reaction ID" value="UER00407"/>
</dbReference>
<dbReference type="CDD" id="cd02064">
    <property type="entry name" value="FAD_synthetase_N"/>
    <property type="match status" value="1"/>
</dbReference>
<evidence type="ECO:0000256" key="10">
    <source>
        <dbReference type="ARBA" id="ARBA00022827"/>
    </source>
</evidence>
<dbReference type="InterPro" id="IPR023465">
    <property type="entry name" value="Riboflavin_kinase_dom_sf"/>
</dbReference>
<proteinExistence type="inferred from homology"/>
<evidence type="ECO:0000256" key="1">
    <source>
        <dbReference type="ARBA" id="ARBA00002121"/>
    </source>
</evidence>
<dbReference type="InterPro" id="IPR015864">
    <property type="entry name" value="FAD_synthase"/>
</dbReference>
<accession>A0A846MQ71</accession>
<sequence length="310" mass="35683">MRVYHNLHDYQPARPTVVTTGTFDGVHQGHRRIMARLRKAAQERNTEAVVITFWPHPRMVLGQEVELLNTIEEKTERIRQEGIDALIVLPFTEDFARLMPEEYIEKIYVRGVHAGLIVIGYDHHFGYQRQGDIHLLRQLAPRYGFEVEEIPAQEIDDLTVSSTKIRRALKEGNIELANQLLGYAYTLHGTVVHGDKIGRTLGFPTANLKIEASYKLIPAAGIYAAYAYGEHFERKQALVYIGNRPTLSKQQERPNIEVFLLDFAGELYQSSLRVEFLKKLRDDQKFDSLESLQNQIQKDYQQALSFFNAL</sequence>
<dbReference type="PIRSF" id="PIRSF004491">
    <property type="entry name" value="FAD_Synth"/>
    <property type="match status" value="1"/>
</dbReference>
<evidence type="ECO:0000256" key="4">
    <source>
        <dbReference type="ARBA" id="ARBA00022630"/>
    </source>
</evidence>
<dbReference type="RefSeq" id="WP_166919009.1">
    <property type="nucleotide sequence ID" value="NZ_JAASRN010000002.1"/>
</dbReference>
<evidence type="ECO:0000256" key="5">
    <source>
        <dbReference type="ARBA" id="ARBA00022643"/>
    </source>
</evidence>
<dbReference type="InterPro" id="IPR023468">
    <property type="entry name" value="Riboflavin_kinase"/>
</dbReference>
<dbReference type="GO" id="GO:0009231">
    <property type="term" value="P:riboflavin biosynthetic process"/>
    <property type="evidence" value="ECO:0007669"/>
    <property type="project" value="InterPro"/>
</dbReference>
<dbReference type="SUPFAM" id="SSF52374">
    <property type="entry name" value="Nucleotidylyl transferase"/>
    <property type="match status" value="1"/>
</dbReference>
<dbReference type="Proteomes" id="UP000537126">
    <property type="component" value="Unassembled WGS sequence"/>
</dbReference>
<dbReference type="GO" id="GO:0008531">
    <property type="term" value="F:riboflavin kinase activity"/>
    <property type="evidence" value="ECO:0007669"/>
    <property type="project" value="UniProtKB-UniRule"/>
</dbReference>
<dbReference type="GO" id="GO:0005524">
    <property type="term" value="F:ATP binding"/>
    <property type="evidence" value="ECO:0007669"/>
    <property type="project" value="UniProtKB-UniRule"/>
</dbReference>
<evidence type="ECO:0000256" key="15">
    <source>
        <dbReference type="PIRNR" id="PIRNR004491"/>
    </source>
</evidence>
<dbReference type="Pfam" id="PF01687">
    <property type="entry name" value="Flavokinase"/>
    <property type="match status" value="1"/>
</dbReference>
<dbReference type="Gene3D" id="2.40.30.30">
    <property type="entry name" value="Riboflavin kinase-like"/>
    <property type="match status" value="1"/>
</dbReference>
<comment type="function">
    <text evidence="1">Catalyzes the phosphorylation of riboflavin to FMN followed by the adenylation of FMN to FAD.</text>
</comment>
<reference evidence="17 18" key="1">
    <citation type="submission" date="2020-03" db="EMBL/GenBank/DDBJ databases">
        <title>Genomic Encyclopedia of Type Strains, Phase IV (KMG-IV): sequencing the most valuable type-strain genomes for metagenomic binning, comparative biology and taxonomic classification.</title>
        <authorList>
            <person name="Goeker M."/>
        </authorList>
    </citation>
    <scope>NUCLEOTIDE SEQUENCE [LARGE SCALE GENOMIC DNA]</scope>
    <source>
        <strain evidence="17 18">DSM 5718</strain>
    </source>
</reference>
<evidence type="ECO:0000256" key="9">
    <source>
        <dbReference type="ARBA" id="ARBA00022777"/>
    </source>
</evidence>
<evidence type="ECO:0000256" key="2">
    <source>
        <dbReference type="ARBA" id="ARBA00004726"/>
    </source>
</evidence>
<comment type="catalytic activity">
    <reaction evidence="14 15">
        <text>FMN + ATP + H(+) = FAD + diphosphate</text>
        <dbReference type="Rhea" id="RHEA:17237"/>
        <dbReference type="ChEBI" id="CHEBI:15378"/>
        <dbReference type="ChEBI" id="CHEBI:30616"/>
        <dbReference type="ChEBI" id="CHEBI:33019"/>
        <dbReference type="ChEBI" id="CHEBI:57692"/>
        <dbReference type="ChEBI" id="CHEBI:58210"/>
        <dbReference type="EC" id="2.7.7.2"/>
    </reaction>
</comment>
<dbReference type="EC" id="2.7.1.26" evidence="15"/>
<comment type="similarity">
    <text evidence="15">Belongs to the ribF family.</text>
</comment>
<keyword evidence="10 15" id="KW-0274">FAD</keyword>
<dbReference type="GO" id="GO:0006747">
    <property type="term" value="P:FAD biosynthetic process"/>
    <property type="evidence" value="ECO:0007669"/>
    <property type="project" value="UniProtKB-UniRule"/>
</dbReference>
<evidence type="ECO:0000313" key="17">
    <source>
        <dbReference type="EMBL" id="NIK73736.1"/>
    </source>
</evidence>
<keyword evidence="5 15" id="KW-0288">FMN</keyword>
<keyword evidence="4 15" id="KW-0285">Flavoprotein</keyword>
<evidence type="ECO:0000256" key="8">
    <source>
        <dbReference type="ARBA" id="ARBA00022741"/>
    </source>
</evidence>
<dbReference type="EC" id="2.7.7.2" evidence="15"/>
<dbReference type="NCBIfam" id="NF004162">
    <property type="entry name" value="PRK05627.1-5"/>
    <property type="match status" value="1"/>
</dbReference>
<evidence type="ECO:0000259" key="16">
    <source>
        <dbReference type="SMART" id="SM00904"/>
    </source>
</evidence>
<keyword evidence="9 15" id="KW-0418">Kinase</keyword>
<keyword evidence="11 15" id="KW-0067">ATP-binding</keyword>
<dbReference type="Gene3D" id="3.40.50.620">
    <property type="entry name" value="HUPs"/>
    <property type="match status" value="1"/>
</dbReference>
<dbReference type="SUPFAM" id="SSF82114">
    <property type="entry name" value="Riboflavin kinase-like"/>
    <property type="match status" value="1"/>
</dbReference>
<keyword evidence="7 15" id="KW-0548">Nucleotidyltransferase</keyword>
<organism evidence="17 18">
    <name type="scientific">Thermonema lapsum</name>
    <dbReference type="NCBI Taxonomy" id="28195"/>
    <lineage>
        <taxon>Bacteria</taxon>
        <taxon>Pseudomonadati</taxon>
        <taxon>Bacteroidota</taxon>
        <taxon>Cytophagia</taxon>
        <taxon>Cytophagales</taxon>
        <taxon>Thermonemataceae</taxon>
        <taxon>Thermonema</taxon>
    </lineage>
</organism>
<dbReference type="GO" id="GO:0009398">
    <property type="term" value="P:FMN biosynthetic process"/>
    <property type="evidence" value="ECO:0007669"/>
    <property type="project" value="UniProtKB-UniRule"/>
</dbReference>
<dbReference type="NCBIfam" id="NF004160">
    <property type="entry name" value="PRK05627.1-3"/>
    <property type="match status" value="1"/>
</dbReference>
<keyword evidence="18" id="KW-1185">Reference proteome</keyword>
<dbReference type="InterPro" id="IPR015865">
    <property type="entry name" value="Riboflavin_kinase_bac/euk"/>
</dbReference>
<gene>
    <name evidence="17" type="ORF">FHS56_001249</name>
</gene>
<dbReference type="FunFam" id="3.40.50.620:FF:000021">
    <property type="entry name" value="Riboflavin biosynthesis protein"/>
    <property type="match status" value="1"/>
</dbReference>
<evidence type="ECO:0000256" key="12">
    <source>
        <dbReference type="ARBA" id="ARBA00023268"/>
    </source>
</evidence>
<comment type="catalytic activity">
    <reaction evidence="13 15">
        <text>riboflavin + ATP = FMN + ADP + H(+)</text>
        <dbReference type="Rhea" id="RHEA:14357"/>
        <dbReference type="ChEBI" id="CHEBI:15378"/>
        <dbReference type="ChEBI" id="CHEBI:30616"/>
        <dbReference type="ChEBI" id="CHEBI:57986"/>
        <dbReference type="ChEBI" id="CHEBI:58210"/>
        <dbReference type="ChEBI" id="CHEBI:456216"/>
        <dbReference type="EC" id="2.7.1.26"/>
    </reaction>
</comment>
<dbReference type="AlphaFoldDB" id="A0A846MQ71"/>
<evidence type="ECO:0000313" key="18">
    <source>
        <dbReference type="Proteomes" id="UP000537126"/>
    </source>
</evidence>
<comment type="caution">
    <text evidence="17">The sequence shown here is derived from an EMBL/GenBank/DDBJ whole genome shotgun (WGS) entry which is preliminary data.</text>
</comment>
<name>A0A846MQ71_9BACT</name>
<evidence type="ECO:0000256" key="13">
    <source>
        <dbReference type="ARBA" id="ARBA00047880"/>
    </source>
</evidence>
<feature type="domain" description="Riboflavin kinase" evidence="16">
    <location>
        <begin position="180"/>
        <end position="308"/>
    </location>
</feature>
<keyword evidence="6 15" id="KW-0808">Transferase</keyword>
<dbReference type="SMART" id="SM00904">
    <property type="entry name" value="Flavokinase"/>
    <property type="match status" value="1"/>
</dbReference>
<dbReference type="InterPro" id="IPR002606">
    <property type="entry name" value="Riboflavin_kinase_bac"/>
</dbReference>
<evidence type="ECO:0000256" key="14">
    <source>
        <dbReference type="ARBA" id="ARBA00049494"/>
    </source>
</evidence>
<dbReference type="GO" id="GO:0003919">
    <property type="term" value="F:FMN adenylyltransferase activity"/>
    <property type="evidence" value="ECO:0007669"/>
    <property type="project" value="UniProtKB-UniRule"/>
</dbReference>
<dbReference type="EMBL" id="JAASRN010000002">
    <property type="protein sequence ID" value="NIK73736.1"/>
    <property type="molecule type" value="Genomic_DNA"/>
</dbReference>
<comment type="pathway">
    <text evidence="2 15">Cofactor biosynthesis; FAD biosynthesis; FAD from FMN: step 1/1.</text>
</comment>
<keyword evidence="8 15" id="KW-0547">Nucleotide-binding</keyword>
<dbReference type="InterPro" id="IPR014729">
    <property type="entry name" value="Rossmann-like_a/b/a_fold"/>
</dbReference>
<evidence type="ECO:0000256" key="7">
    <source>
        <dbReference type="ARBA" id="ARBA00022695"/>
    </source>
</evidence>
<evidence type="ECO:0000256" key="11">
    <source>
        <dbReference type="ARBA" id="ARBA00022840"/>
    </source>
</evidence>
<evidence type="ECO:0000256" key="6">
    <source>
        <dbReference type="ARBA" id="ARBA00022679"/>
    </source>
</evidence>
<dbReference type="UniPathway" id="UPA00276">
    <property type="reaction ID" value="UER00406"/>
</dbReference>
<keyword evidence="12" id="KW-0511">Multifunctional enzyme</keyword>
<comment type="pathway">
    <text evidence="3 15">Cofactor biosynthesis; FMN biosynthesis; FMN from riboflavin (ATP route): step 1/1.</text>
</comment>
<dbReference type="NCBIfam" id="TIGR00083">
    <property type="entry name" value="ribF"/>
    <property type="match status" value="1"/>
</dbReference>
<protein>
    <recommendedName>
        <fullName evidence="15">Riboflavin biosynthesis protein</fullName>
    </recommendedName>
    <domain>
        <recommendedName>
            <fullName evidence="15">Riboflavin kinase</fullName>
            <ecNumber evidence="15">2.7.1.26</ecNumber>
        </recommendedName>
        <alternativeName>
            <fullName evidence="15">Flavokinase</fullName>
        </alternativeName>
    </domain>
    <domain>
        <recommendedName>
            <fullName evidence="15">FMN adenylyltransferase</fullName>
            <ecNumber evidence="15">2.7.7.2</ecNumber>
        </recommendedName>
        <alternativeName>
            <fullName evidence="15">FAD pyrophosphorylase</fullName>
        </alternativeName>
        <alternativeName>
            <fullName evidence="15">FAD synthase</fullName>
        </alternativeName>
    </domain>
</protein>